<proteinExistence type="predicted"/>
<protein>
    <recommendedName>
        <fullName evidence="8">Membrane-associated proteins in eicosanoid and glutathione metabolism</fullName>
    </recommendedName>
</protein>
<feature type="transmembrane region" description="Helical" evidence="5">
    <location>
        <begin position="94"/>
        <end position="114"/>
    </location>
</feature>
<dbReference type="AlphaFoldDB" id="A0A6G1KMR1"/>
<dbReference type="InterPro" id="IPR001129">
    <property type="entry name" value="Membr-assoc_MAPEG"/>
</dbReference>
<dbReference type="Proteomes" id="UP000799428">
    <property type="component" value="Unassembled WGS sequence"/>
</dbReference>
<keyword evidence="2 5" id="KW-0812">Transmembrane</keyword>
<dbReference type="SUPFAM" id="SSF161084">
    <property type="entry name" value="MAPEG domain-like"/>
    <property type="match status" value="1"/>
</dbReference>
<keyword evidence="4 5" id="KW-0472">Membrane</keyword>
<evidence type="ECO:0000256" key="4">
    <source>
        <dbReference type="ARBA" id="ARBA00023136"/>
    </source>
</evidence>
<dbReference type="Gene3D" id="1.20.120.550">
    <property type="entry name" value="Membrane associated eicosanoid/glutathione metabolism-like domain"/>
    <property type="match status" value="1"/>
</dbReference>
<name>A0A6G1KMR1_9PLEO</name>
<evidence type="ECO:0000256" key="2">
    <source>
        <dbReference type="ARBA" id="ARBA00022692"/>
    </source>
</evidence>
<accession>A0A6G1KMR1</accession>
<organism evidence="6 7">
    <name type="scientific">Pleomassaria siparia CBS 279.74</name>
    <dbReference type="NCBI Taxonomy" id="1314801"/>
    <lineage>
        <taxon>Eukaryota</taxon>
        <taxon>Fungi</taxon>
        <taxon>Dikarya</taxon>
        <taxon>Ascomycota</taxon>
        <taxon>Pezizomycotina</taxon>
        <taxon>Dothideomycetes</taxon>
        <taxon>Pleosporomycetidae</taxon>
        <taxon>Pleosporales</taxon>
        <taxon>Pleomassariaceae</taxon>
        <taxon>Pleomassaria</taxon>
    </lineage>
</organism>
<evidence type="ECO:0000256" key="3">
    <source>
        <dbReference type="ARBA" id="ARBA00022989"/>
    </source>
</evidence>
<evidence type="ECO:0000256" key="5">
    <source>
        <dbReference type="SAM" id="Phobius"/>
    </source>
</evidence>
<dbReference type="OrthoDB" id="19091at2759"/>
<feature type="transmembrane region" description="Helical" evidence="5">
    <location>
        <begin position="126"/>
        <end position="146"/>
    </location>
</feature>
<sequence length="152" mass="16467">MASRLGLGVPLPMLAPATATWAAPFAAYYIFLQNRVVFQRLSNKAYMGDSTDKSLGTADPLYVASRCQLNFIENVPIALVIALLAELNGADRKYINYGLGALLAFRISHAELGLMGKDSMSLGRPIGYYGTNAVLASFTGYLAYLVSGYWRA</sequence>
<gene>
    <name evidence="6" type="ORF">K504DRAFT_530979</name>
</gene>
<dbReference type="EMBL" id="MU005765">
    <property type="protein sequence ID" value="KAF2714129.1"/>
    <property type="molecule type" value="Genomic_DNA"/>
</dbReference>
<comment type="subcellular location">
    <subcellularLocation>
        <location evidence="1">Membrane</location>
    </subcellularLocation>
</comment>
<dbReference type="PANTHER" id="PTHR35814:SF1">
    <property type="entry name" value="GLUTATHIONE S-TRANSFERASE-RELATED"/>
    <property type="match status" value="1"/>
</dbReference>
<keyword evidence="7" id="KW-1185">Reference proteome</keyword>
<dbReference type="InterPro" id="IPR023352">
    <property type="entry name" value="MAPEG-like_dom_sf"/>
</dbReference>
<evidence type="ECO:0008006" key="8">
    <source>
        <dbReference type="Google" id="ProtNLM"/>
    </source>
</evidence>
<evidence type="ECO:0000313" key="7">
    <source>
        <dbReference type="Proteomes" id="UP000799428"/>
    </source>
</evidence>
<reference evidence="6" key="1">
    <citation type="journal article" date="2020" name="Stud. Mycol.">
        <title>101 Dothideomycetes genomes: a test case for predicting lifestyles and emergence of pathogens.</title>
        <authorList>
            <person name="Haridas S."/>
            <person name="Albert R."/>
            <person name="Binder M."/>
            <person name="Bloem J."/>
            <person name="Labutti K."/>
            <person name="Salamov A."/>
            <person name="Andreopoulos B."/>
            <person name="Baker S."/>
            <person name="Barry K."/>
            <person name="Bills G."/>
            <person name="Bluhm B."/>
            <person name="Cannon C."/>
            <person name="Castanera R."/>
            <person name="Culley D."/>
            <person name="Daum C."/>
            <person name="Ezra D."/>
            <person name="Gonzalez J."/>
            <person name="Henrissat B."/>
            <person name="Kuo A."/>
            <person name="Liang C."/>
            <person name="Lipzen A."/>
            <person name="Lutzoni F."/>
            <person name="Magnuson J."/>
            <person name="Mondo S."/>
            <person name="Nolan M."/>
            <person name="Ohm R."/>
            <person name="Pangilinan J."/>
            <person name="Park H.-J."/>
            <person name="Ramirez L."/>
            <person name="Alfaro M."/>
            <person name="Sun H."/>
            <person name="Tritt A."/>
            <person name="Yoshinaga Y."/>
            <person name="Zwiers L.-H."/>
            <person name="Turgeon B."/>
            <person name="Goodwin S."/>
            <person name="Spatafora J."/>
            <person name="Crous P."/>
            <person name="Grigoriev I."/>
        </authorList>
    </citation>
    <scope>NUCLEOTIDE SEQUENCE</scope>
    <source>
        <strain evidence="6">CBS 279.74</strain>
    </source>
</reference>
<dbReference type="GO" id="GO:0016020">
    <property type="term" value="C:membrane"/>
    <property type="evidence" value="ECO:0007669"/>
    <property type="project" value="UniProtKB-SubCell"/>
</dbReference>
<keyword evidence="3 5" id="KW-1133">Transmembrane helix</keyword>
<dbReference type="Pfam" id="PF01124">
    <property type="entry name" value="MAPEG"/>
    <property type="match status" value="1"/>
</dbReference>
<dbReference type="PANTHER" id="PTHR35814">
    <property type="match status" value="1"/>
</dbReference>
<evidence type="ECO:0000256" key="1">
    <source>
        <dbReference type="ARBA" id="ARBA00004370"/>
    </source>
</evidence>
<evidence type="ECO:0000313" key="6">
    <source>
        <dbReference type="EMBL" id="KAF2714129.1"/>
    </source>
</evidence>